<evidence type="ECO:0000256" key="2">
    <source>
        <dbReference type="ARBA" id="ARBA00008639"/>
    </source>
</evidence>
<evidence type="ECO:0000259" key="4">
    <source>
        <dbReference type="Pfam" id="PF00291"/>
    </source>
</evidence>
<dbReference type="Gene3D" id="3.40.50.1100">
    <property type="match status" value="2"/>
</dbReference>
<keyword evidence="3" id="KW-0663">Pyridoxal phosphate</keyword>
<dbReference type="SUPFAM" id="SSF53686">
    <property type="entry name" value="Tryptophan synthase beta subunit-like PLP-dependent enzymes"/>
    <property type="match status" value="1"/>
</dbReference>
<dbReference type="InterPro" id="IPR027278">
    <property type="entry name" value="ACCD_DCysDesulf"/>
</dbReference>
<sequence length="320" mass="35101">MSCDNLPARLGLNLPSPLTAFTPDWPGANKVSMWIKRDDLIHPIISGNKWRKLSDVLHTFLHERPASKRHIISFGGGYSNHLHALGWCCRQLDIAFTAIVRGNYQANPTPMLTDLATWQATIRYVTKAEYHRRHDPDYLATLQQDAPGALIIPEGGSQLSALSGVRQLLAEISPHPFNTIITPVASGATMAGIVSGLAPHQSALGIAVLNGVGYLEDLVAQFLPDFSTRHQQNSMLPATQWQILHQFHHGGYARRSPALTSFCDELLKEHELAVEPVYSGKVFYAVKHLLEDGFFTPGDNIVILHTGGLQGSRSDPAGNI</sequence>
<organism evidence="5 6">
    <name type="scientific">Alteromonas gilva</name>
    <dbReference type="NCBI Taxonomy" id="2987522"/>
    <lineage>
        <taxon>Bacteria</taxon>
        <taxon>Pseudomonadati</taxon>
        <taxon>Pseudomonadota</taxon>
        <taxon>Gammaproteobacteria</taxon>
        <taxon>Alteromonadales</taxon>
        <taxon>Alteromonadaceae</taxon>
        <taxon>Alteromonas/Salinimonas group</taxon>
        <taxon>Alteromonas</taxon>
    </lineage>
</organism>
<comment type="similarity">
    <text evidence="2">Belongs to the ACC deaminase/D-cysteine desulfhydrase family.</text>
</comment>
<comment type="caution">
    <text evidence="5">The sequence shown here is derived from an EMBL/GenBank/DDBJ whole genome shotgun (WGS) entry which is preliminary data.</text>
</comment>
<reference evidence="5 6" key="1">
    <citation type="submission" date="2022-10" db="EMBL/GenBank/DDBJ databases">
        <title>Alteromonas sp. chi3 Genome sequencing.</title>
        <authorList>
            <person name="Park S."/>
        </authorList>
    </citation>
    <scope>NUCLEOTIDE SEQUENCE [LARGE SCALE GENOMIC DNA]</scope>
    <source>
        <strain evidence="6">chi3</strain>
    </source>
</reference>
<dbReference type="EMBL" id="JAQQXP010000003">
    <property type="protein sequence ID" value="MDC8832573.1"/>
    <property type="molecule type" value="Genomic_DNA"/>
</dbReference>
<gene>
    <name evidence="5" type="ORF">OIK42_17605</name>
</gene>
<feature type="domain" description="Tryptophan synthase beta chain-like PALP" evidence="4">
    <location>
        <begin position="29"/>
        <end position="307"/>
    </location>
</feature>
<dbReference type="InterPro" id="IPR001926">
    <property type="entry name" value="TrpB-like_PALP"/>
</dbReference>
<dbReference type="Pfam" id="PF00291">
    <property type="entry name" value="PALP"/>
    <property type="match status" value="1"/>
</dbReference>
<protein>
    <submittedName>
        <fullName evidence="5">Pyridoxal-phosphate dependent enzyme</fullName>
    </submittedName>
</protein>
<proteinExistence type="inferred from homology"/>
<evidence type="ECO:0000256" key="3">
    <source>
        <dbReference type="ARBA" id="ARBA00022898"/>
    </source>
</evidence>
<accession>A0ABT5L6S2</accession>
<dbReference type="RefSeq" id="WP_273642408.1">
    <property type="nucleotide sequence ID" value="NZ_JAQQXP010000003.1"/>
</dbReference>
<keyword evidence="6" id="KW-1185">Reference proteome</keyword>
<dbReference type="PANTHER" id="PTHR43780:SF2">
    <property type="entry name" value="1-AMINOCYCLOPROPANE-1-CARBOXYLATE DEAMINASE-RELATED"/>
    <property type="match status" value="1"/>
</dbReference>
<dbReference type="Proteomes" id="UP001218788">
    <property type="component" value="Unassembled WGS sequence"/>
</dbReference>
<dbReference type="PANTHER" id="PTHR43780">
    <property type="entry name" value="1-AMINOCYCLOPROPANE-1-CARBOXYLATE DEAMINASE-RELATED"/>
    <property type="match status" value="1"/>
</dbReference>
<dbReference type="PIRSF" id="PIRSF006278">
    <property type="entry name" value="ACCD_DCysDesulf"/>
    <property type="match status" value="1"/>
</dbReference>
<name>A0ABT5L6S2_9ALTE</name>
<evidence type="ECO:0000313" key="5">
    <source>
        <dbReference type="EMBL" id="MDC8832573.1"/>
    </source>
</evidence>
<comment type="cofactor">
    <cofactor evidence="1">
        <name>pyridoxal 5'-phosphate</name>
        <dbReference type="ChEBI" id="CHEBI:597326"/>
    </cofactor>
</comment>
<evidence type="ECO:0000313" key="6">
    <source>
        <dbReference type="Proteomes" id="UP001218788"/>
    </source>
</evidence>
<evidence type="ECO:0000256" key="1">
    <source>
        <dbReference type="ARBA" id="ARBA00001933"/>
    </source>
</evidence>
<dbReference type="InterPro" id="IPR036052">
    <property type="entry name" value="TrpB-like_PALP_sf"/>
</dbReference>